<keyword evidence="3" id="KW-0805">Transcription regulation</keyword>
<evidence type="ECO:0000256" key="1">
    <source>
        <dbReference type="ARBA" id="ARBA00022723"/>
    </source>
</evidence>
<evidence type="ECO:0000256" key="4">
    <source>
        <dbReference type="ARBA" id="ARBA00023125"/>
    </source>
</evidence>
<keyword evidence="4" id="KW-0238">DNA-binding</keyword>
<dbReference type="AlphaFoldDB" id="A0A8H6IT98"/>
<dbReference type="GO" id="GO:0003677">
    <property type="term" value="F:DNA binding"/>
    <property type="evidence" value="ECO:0007669"/>
    <property type="project" value="UniProtKB-KW"/>
</dbReference>
<sequence>MARKGSRKVRTGCLTCKIRKIKCDEGKPFCNRCTSTGRKCDGYSAEPATVLRWQRPQTLQYEGSSSGDEEARALQYYCERVAPVLAGPTNPYFWTHLVVQFSNFEPAVKHSVIAIGLLYGDLEAGTDPHLDEVALRHYNAAIFELKPVQNKGLVLLVCLLFVCIELLQSNRDAAVRHCNHGLAILEISCSQPWIREHLLPIFRRLSLLPAMYGSPGHEFPDLAILRCPLPTAFADYGHAQAAVDDLSNQTALLVHHGEEYRVGALRREIPTPELLELQAAVSSSLSRWYALFEDLDARCKYAPDTRIRGAPRAYMLMRYEVCSVWADTAFSADETAYDAHVDNLRKMVERASKLAESLGGAAPPSFTFEGGFVPMLFFISTKCRALDVRLEALRLMSAIGSPREVMMDRGELRAIGRRVVELEHGVGLDAWGQLQLTGPESCMGLPPDQVRVRQYVPDQGIPWLCSGFQGTGPRAGFLMRTPEDAIYLHEEAMADIHPQYLLDATYESYSSSPGSSMDV</sequence>
<dbReference type="SMART" id="SM00066">
    <property type="entry name" value="GAL4"/>
    <property type="match status" value="1"/>
</dbReference>
<comment type="caution">
    <text evidence="8">The sequence shown here is derived from an EMBL/GenBank/DDBJ whole genome shotgun (WGS) entry which is preliminary data.</text>
</comment>
<dbReference type="Pfam" id="PF00172">
    <property type="entry name" value="Zn_clus"/>
    <property type="match status" value="1"/>
</dbReference>
<feature type="domain" description="Zn(2)-C6 fungal-type" evidence="7">
    <location>
        <begin position="12"/>
        <end position="40"/>
    </location>
</feature>
<dbReference type="PROSITE" id="PS00463">
    <property type="entry name" value="ZN2_CY6_FUNGAL_1"/>
    <property type="match status" value="1"/>
</dbReference>
<name>A0A8H6IT98_9PEZI</name>
<dbReference type="InterPro" id="IPR001138">
    <property type="entry name" value="Zn2Cys6_DnaBD"/>
</dbReference>
<reference evidence="8 9" key="1">
    <citation type="journal article" date="2020" name="Phytopathology">
        <title>Genome Sequence Resources of Colletotrichum truncatum, C. plurivorum, C. musicola, and C. sojae: Four Species Pathogenic to Soybean (Glycine max).</title>
        <authorList>
            <person name="Rogerio F."/>
            <person name="Boufleur T.R."/>
            <person name="Ciampi-Guillardi M."/>
            <person name="Sukno S.A."/>
            <person name="Thon M.R."/>
            <person name="Massola Junior N.S."/>
            <person name="Baroncelli R."/>
        </authorList>
    </citation>
    <scope>NUCLEOTIDE SEQUENCE [LARGE SCALE GENOMIC DNA]</scope>
    <source>
        <strain evidence="8 9">LFN0009</strain>
    </source>
</reference>
<evidence type="ECO:0000256" key="3">
    <source>
        <dbReference type="ARBA" id="ARBA00023015"/>
    </source>
</evidence>
<keyword evidence="2" id="KW-0862">Zinc</keyword>
<dbReference type="SUPFAM" id="SSF57701">
    <property type="entry name" value="Zn2/Cys6 DNA-binding domain"/>
    <property type="match status" value="1"/>
</dbReference>
<evidence type="ECO:0000259" key="7">
    <source>
        <dbReference type="PROSITE" id="PS50048"/>
    </source>
</evidence>
<evidence type="ECO:0000313" key="8">
    <source>
        <dbReference type="EMBL" id="KAF6796488.1"/>
    </source>
</evidence>
<proteinExistence type="predicted"/>
<dbReference type="InterPro" id="IPR052360">
    <property type="entry name" value="Transcr_Regulatory_Proteins"/>
</dbReference>
<keyword evidence="6" id="KW-0539">Nucleus</keyword>
<dbReference type="EMBL" id="WIGN01000367">
    <property type="protein sequence ID" value="KAF6796488.1"/>
    <property type="molecule type" value="Genomic_DNA"/>
</dbReference>
<dbReference type="GO" id="GO:0008270">
    <property type="term" value="F:zinc ion binding"/>
    <property type="evidence" value="ECO:0007669"/>
    <property type="project" value="InterPro"/>
</dbReference>
<keyword evidence="5" id="KW-0804">Transcription</keyword>
<dbReference type="PANTHER" id="PTHR36206">
    <property type="entry name" value="ASPERCRYPTIN BIOSYNTHESIS CLUSTER-SPECIFIC TRANSCRIPTION REGULATOR ATNN-RELATED"/>
    <property type="match status" value="1"/>
</dbReference>
<keyword evidence="9" id="KW-1185">Reference proteome</keyword>
<dbReference type="InterPro" id="IPR036864">
    <property type="entry name" value="Zn2-C6_fun-type_DNA-bd_sf"/>
</dbReference>
<dbReference type="CDD" id="cd00067">
    <property type="entry name" value="GAL4"/>
    <property type="match status" value="1"/>
</dbReference>
<accession>A0A8H6IT98</accession>
<evidence type="ECO:0000256" key="2">
    <source>
        <dbReference type="ARBA" id="ARBA00022833"/>
    </source>
</evidence>
<evidence type="ECO:0000256" key="6">
    <source>
        <dbReference type="ARBA" id="ARBA00023242"/>
    </source>
</evidence>
<keyword evidence="1" id="KW-0479">Metal-binding</keyword>
<dbReference type="PANTHER" id="PTHR36206:SF16">
    <property type="entry name" value="TRANSCRIPTION FACTOR DOMAIN-CONTAINING PROTEIN-RELATED"/>
    <property type="match status" value="1"/>
</dbReference>
<evidence type="ECO:0000256" key="5">
    <source>
        <dbReference type="ARBA" id="ARBA00023163"/>
    </source>
</evidence>
<protein>
    <submittedName>
        <fullName evidence="8">C6 zinc finger domain protein</fullName>
    </submittedName>
</protein>
<organism evidence="8 9">
    <name type="scientific">Colletotrichum sojae</name>
    <dbReference type="NCBI Taxonomy" id="2175907"/>
    <lineage>
        <taxon>Eukaryota</taxon>
        <taxon>Fungi</taxon>
        <taxon>Dikarya</taxon>
        <taxon>Ascomycota</taxon>
        <taxon>Pezizomycotina</taxon>
        <taxon>Sordariomycetes</taxon>
        <taxon>Hypocreomycetidae</taxon>
        <taxon>Glomerellales</taxon>
        <taxon>Glomerellaceae</taxon>
        <taxon>Colletotrichum</taxon>
        <taxon>Colletotrichum orchidearum species complex</taxon>
    </lineage>
</organism>
<dbReference type="Gene3D" id="4.10.240.10">
    <property type="entry name" value="Zn(2)-C6 fungal-type DNA-binding domain"/>
    <property type="match status" value="1"/>
</dbReference>
<dbReference type="GO" id="GO:0000981">
    <property type="term" value="F:DNA-binding transcription factor activity, RNA polymerase II-specific"/>
    <property type="evidence" value="ECO:0007669"/>
    <property type="project" value="InterPro"/>
</dbReference>
<dbReference type="Proteomes" id="UP000652219">
    <property type="component" value="Unassembled WGS sequence"/>
</dbReference>
<evidence type="ECO:0000313" key="9">
    <source>
        <dbReference type="Proteomes" id="UP000652219"/>
    </source>
</evidence>
<gene>
    <name evidence="8" type="ORF">CSOJ01_13148</name>
</gene>
<dbReference type="PROSITE" id="PS50048">
    <property type="entry name" value="ZN2_CY6_FUNGAL_2"/>
    <property type="match status" value="1"/>
</dbReference>